<gene>
    <name evidence="1" type="ORF">MPNT_90069</name>
</gene>
<comment type="caution">
    <text evidence="1">The sequence shown here is derived from an EMBL/GenBank/DDBJ whole genome shotgun (WGS) entry which is preliminary data.</text>
</comment>
<dbReference type="EMBL" id="CAJNOB010000071">
    <property type="protein sequence ID" value="CAF0705345.1"/>
    <property type="molecule type" value="Genomic_DNA"/>
</dbReference>
<sequence>MVVLSRPGKVCGAFIILLTLAVPESWGRRVAFGPFLSDAVYQYLESFPFEARQRVLARFRPDCTHEWVGAGKWDGRVIFMVRERGNEFYANLVFEREGNSVRLLYWTPFEFTRVPRYLTLSREQLATIKSIAQKAR</sequence>
<accession>A0A8J2FV12</accession>
<dbReference type="AlphaFoldDB" id="A0A8J2FV12"/>
<reference evidence="1" key="1">
    <citation type="submission" date="2021-02" db="EMBL/GenBank/DDBJ databases">
        <authorList>
            <person name="Cremers G."/>
            <person name="Picone N."/>
        </authorList>
    </citation>
    <scope>NUCLEOTIDE SEQUENCE</scope>
    <source>
        <strain evidence="1">PQ17</strain>
    </source>
</reference>
<evidence type="ECO:0000313" key="2">
    <source>
        <dbReference type="Proteomes" id="UP000663859"/>
    </source>
</evidence>
<evidence type="ECO:0000313" key="1">
    <source>
        <dbReference type="EMBL" id="CAF0705345.1"/>
    </source>
</evidence>
<name>A0A8J2FV12_9BACT</name>
<proteinExistence type="predicted"/>
<protein>
    <submittedName>
        <fullName evidence="1">Uncharacterized protein</fullName>
    </submittedName>
</protein>
<keyword evidence="2" id="KW-1185">Reference proteome</keyword>
<dbReference type="Proteomes" id="UP000663859">
    <property type="component" value="Unassembled WGS sequence"/>
</dbReference>
<organism evidence="1 2">
    <name type="scientific">Candidatus Methylacidithermus pantelleriae</name>
    <dbReference type="NCBI Taxonomy" id="2744239"/>
    <lineage>
        <taxon>Bacteria</taxon>
        <taxon>Pseudomonadati</taxon>
        <taxon>Verrucomicrobiota</taxon>
        <taxon>Methylacidiphilae</taxon>
        <taxon>Methylacidiphilales</taxon>
        <taxon>Methylacidiphilaceae</taxon>
        <taxon>Candidatus Methylacidithermus</taxon>
    </lineage>
</organism>
<dbReference type="RefSeq" id="WP_174582657.1">
    <property type="nucleotide sequence ID" value="NZ_CAJNOB010000071.1"/>
</dbReference>